<dbReference type="InterPro" id="IPR003673">
    <property type="entry name" value="CoA-Trfase_fam_III"/>
</dbReference>
<sequence length="396" mass="43348">MTNRPFEKIKVIDATHVLAGPFSTYQLALLGADVIKVENPLDPDQTRDQGPDSELRTAGMATTYLAQASNKRCMTLNLKTSRGQEILTQLVATADVFVENYRPGALDDLGLGYEQISITNPGLIYCSVSAFGQTAPRKEQTAYDLVIQAASGLMAHTGTPEVNPVRIGSPVVDYATGTSAAFAIASALYQRQQSGRGQHIDVSMFDVAMILMGAQITSYTYGGHIPRPMGNSHFTATISCYETADGMLMLAAANHRQQARLWRLLGHAEMIKCDEGERIADRHKEFALLSSIFLTKTADEWESLLQEHRVPAARVRGMTEALQDPQIKSRRVLHEHRECLGVPRPFSVPVAPFAFRSDGPRIDFPPRALGADTLTILQSLGYSESEIDSLKAADII</sequence>
<evidence type="ECO:0000313" key="2">
    <source>
        <dbReference type="EMBL" id="MBB2932023.1"/>
    </source>
</evidence>
<dbReference type="InterPro" id="IPR023606">
    <property type="entry name" value="CoA-Trfase_III_dom_1_sf"/>
</dbReference>
<organism evidence="2 3">
    <name type="scientific">Paraburkholderia silvatlantica</name>
    <dbReference type="NCBI Taxonomy" id="321895"/>
    <lineage>
        <taxon>Bacteria</taxon>
        <taxon>Pseudomonadati</taxon>
        <taxon>Pseudomonadota</taxon>
        <taxon>Betaproteobacteria</taxon>
        <taxon>Burkholderiales</taxon>
        <taxon>Burkholderiaceae</taxon>
        <taxon>Paraburkholderia</taxon>
    </lineage>
</organism>
<dbReference type="Pfam" id="PF02515">
    <property type="entry name" value="CoA_transf_3"/>
    <property type="match status" value="1"/>
</dbReference>
<dbReference type="InterPro" id="IPR044855">
    <property type="entry name" value="CoA-Trfase_III_dom3_sf"/>
</dbReference>
<gene>
    <name evidence="2" type="ORF">FHX59_006497</name>
</gene>
<accession>A0ABR6FY72</accession>
<name>A0ABR6FY72_9BURK</name>
<protein>
    <submittedName>
        <fullName evidence="2">Crotonobetainyl-CoA:carnitine CoA-transferase CaiB-like acyl-CoA transferase</fullName>
    </submittedName>
</protein>
<dbReference type="PANTHER" id="PTHR48207">
    <property type="entry name" value="SUCCINATE--HYDROXYMETHYLGLUTARATE COA-TRANSFERASE"/>
    <property type="match status" value="1"/>
</dbReference>
<keyword evidence="1" id="KW-0808">Transferase</keyword>
<dbReference type="Gene3D" id="3.40.50.10540">
    <property type="entry name" value="Crotonobetainyl-coa:carnitine coa-transferase, domain 1"/>
    <property type="match status" value="1"/>
</dbReference>
<dbReference type="PANTHER" id="PTHR48207:SF3">
    <property type="entry name" value="SUCCINATE--HYDROXYMETHYLGLUTARATE COA-TRANSFERASE"/>
    <property type="match status" value="1"/>
</dbReference>
<reference evidence="2 3" key="1">
    <citation type="submission" date="2020-08" db="EMBL/GenBank/DDBJ databases">
        <title>Genomic Encyclopedia of Type Strains, Phase IV (KMG-V): Genome sequencing to study the core and pangenomes of soil and plant-associated prokaryotes.</title>
        <authorList>
            <person name="Whitman W."/>
        </authorList>
    </citation>
    <scope>NUCLEOTIDE SEQUENCE [LARGE SCALE GENOMIC DNA]</scope>
    <source>
        <strain evidence="2 3">SRMrh-85</strain>
    </source>
</reference>
<dbReference type="SUPFAM" id="SSF89796">
    <property type="entry name" value="CoA-transferase family III (CaiB/BaiF)"/>
    <property type="match status" value="1"/>
</dbReference>
<proteinExistence type="predicted"/>
<dbReference type="EMBL" id="JACHVZ010000023">
    <property type="protein sequence ID" value="MBB2932023.1"/>
    <property type="molecule type" value="Genomic_DNA"/>
</dbReference>
<keyword evidence="3" id="KW-1185">Reference proteome</keyword>
<evidence type="ECO:0000313" key="3">
    <source>
        <dbReference type="Proteomes" id="UP000533533"/>
    </source>
</evidence>
<dbReference type="Proteomes" id="UP000533533">
    <property type="component" value="Unassembled WGS sequence"/>
</dbReference>
<dbReference type="RefSeq" id="WP_181431391.1">
    <property type="nucleotide sequence ID" value="NZ_JACHVZ010000023.1"/>
</dbReference>
<evidence type="ECO:0000256" key="1">
    <source>
        <dbReference type="ARBA" id="ARBA00022679"/>
    </source>
</evidence>
<dbReference type="InterPro" id="IPR050483">
    <property type="entry name" value="CoA-transferase_III_domain"/>
</dbReference>
<dbReference type="Gene3D" id="3.30.1540.10">
    <property type="entry name" value="formyl-coa transferase, domain 3"/>
    <property type="match status" value="1"/>
</dbReference>
<comment type="caution">
    <text evidence="2">The sequence shown here is derived from an EMBL/GenBank/DDBJ whole genome shotgun (WGS) entry which is preliminary data.</text>
</comment>